<keyword evidence="1" id="KW-0805">Transcription regulation</keyword>
<keyword evidence="7" id="KW-1185">Reference proteome</keyword>
<keyword evidence="3" id="KW-0804">Transcription</keyword>
<evidence type="ECO:0000313" key="6">
    <source>
        <dbReference type="EMBL" id="KPV51951.1"/>
    </source>
</evidence>
<dbReference type="PATRIC" id="fig|186479.3.peg.9867"/>
<dbReference type="PANTHER" id="PTHR47506">
    <property type="entry name" value="TRANSCRIPTIONAL REGULATORY PROTEIN"/>
    <property type="match status" value="1"/>
</dbReference>
<accession>A0A0P9CZH1</accession>
<proteinExistence type="predicted"/>
<dbReference type="InterPro" id="IPR036271">
    <property type="entry name" value="Tet_transcr_reg_TetR-rel_C_sf"/>
</dbReference>
<dbReference type="AlphaFoldDB" id="A0A0P9CZH1"/>
<reference evidence="6 7" key="1">
    <citation type="submission" date="2015-09" db="EMBL/GenBank/DDBJ databases">
        <title>Draft genome sequence of Kouleothrix aurantiaca JCM 19913.</title>
        <authorList>
            <person name="Hemp J."/>
        </authorList>
    </citation>
    <scope>NUCLEOTIDE SEQUENCE [LARGE SCALE GENOMIC DNA]</scope>
    <source>
        <strain evidence="6 7">COM-B</strain>
    </source>
</reference>
<dbReference type="PROSITE" id="PS50977">
    <property type="entry name" value="HTH_TETR_2"/>
    <property type="match status" value="1"/>
</dbReference>
<dbReference type="SUPFAM" id="SSF46689">
    <property type="entry name" value="Homeodomain-like"/>
    <property type="match status" value="1"/>
</dbReference>
<dbReference type="InterPro" id="IPR011075">
    <property type="entry name" value="TetR_C"/>
</dbReference>
<feature type="DNA-binding region" description="H-T-H motif" evidence="4">
    <location>
        <begin position="28"/>
        <end position="47"/>
    </location>
</feature>
<dbReference type="Pfam" id="PF16925">
    <property type="entry name" value="TetR_C_13"/>
    <property type="match status" value="1"/>
</dbReference>
<dbReference type="Gene3D" id="1.10.357.10">
    <property type="entry name" value="Tetracycline Repressor, domain 2"/>
    <property type="match status" value="1"/>
</dbReference>
<dbReference type="InterPro" id="IPR009057">
    <property type="entry name" value="Homeodomain-like_sf"/>
</dbReference>
<protein>
    <submittedName>
        <fullName evidence="6">TetR family transcriptional regulator</fullName>
    </submittedName>
</protein>
<dbReference type="GO" id="GO:0003677">
    <property type="term" value="F:DNA binding"/>
    <property type="evidence" value="ECO:0007669"/>
    <property type="project" value="UniProtKB-UniRule"/>
</dbReference>
<dbReference type="InterPro" id="IPR023772">
    <property type="entry name" value="DNA-bd_HTH_TetR-type_CS"/>
</dbReference>
<evidence type="ECO:0000259" key="5">
    <source>
        <dbReference type="PROSITE" id="PS50977"/>
    </source>
</evidence>
<dbReference type="PANTHER" id="PTHR47506:SF3">
    <property type="entry name" value="HTH-TYPE TRANSCRIPTIONAL REGULATOR LMRA"/>
    <property type="match status" value="1"/>
</dbReference>
<feature type="domain" description="HTH tetR-type" evidence="5">
    <location>
        <begin position="5"/>
        <end position="65"/>
    </location>
</feature>
<gene>
    <name evidence="6" type="ORF">SE17_18340</name>
</gene>
<evidence type="ECO:0000256" key="3">
    <source>
        <dbReference type="ARBA" id="ARBA00023163"/>
    </source>
</evidence>
<evidence type="ECO:0000256" key="4">
    <source>
        <dbReference type="PROSITE-ProRule" id="PRU00335"/>
    </source>
</evidence>
<name>A0A0P9CZH1_9CHLR</name>
<dbReference type="PROSITE" id="PS01081">
    <property type="entry name" value="HTH_TETR_1"/>
    <property type="match status" value="1"/>
</dbReference>
<dbReference type="Proteomes" id="UP000050509">
    <property type="component" value="Unassembled WGS sequence"/>
</dbReference>
<evidence type="ECO:0000256" key="2">
    <source>
        <dbReference type="ARBA" id="ARBA00023125"/>
    </source>
</evidence>
<comment type="caution">
    <text evidence="6">The sequence shown here is derived from an EMBL/GenBank/DDBJ whole genome shotgun (WGS) entry which is preliminary data.</text>
</comment>
<organism evidence="6 7">
    <name type="scientific">Kouleothrix aurantiaca</name>
    <dbReference type="NCBI Taxonomy" id="186479"/>
    <lineage>
        <taxon>Bacteria</taxon>
        <taxon>Bacillati</taxon>
        <taxon>Chloroflexota</taxon>
        <taxon>Chloroflexia</taxon>
        <taxon>Chloroflexales</taxon>
        <taxon>Roseiflexineae</taxon>
        <taxon>Roseiflexaceae</taxon>
        <taxon>Kouleothrix</taxon>
    </lineage>
</organism>
<evidence type="ECO:0000313" key="7">
    <source>
        <dbReference type="Proteomes" id="UP000050509"/>
    </source>
</evidence>
<dbReference type="PRINTS" id="PR00455">
    <property type="entry name" value="HTHTETR"/>
</dbReference>
<dbReference type="SUPFAM" id="SSF48498">
    <property type="entry name" value="Tetracyclin repressor-like, C-terminal domain"/>
    <property type="match status" value="1"/>
</dbReference>
<dbReference type="Pfam" id="PF00440">
    <property type="entry name" value="TetR_N"/>
    <property type="match status" value="1"/>
</dbReference>
<dbReference type="InterPro" id="IPR001647">
    <property type="entry name" value="HTH_TetR"/>
</dbReference>
<keyword evidence="2 4" id="KW-0238">DNA-binding</keyword>
<sequence length="197" mass="20799">MTKGEQTRQHIIRQAATVFNQRGFTGSSISDVMASTGLQKGGIYRHFASKEELALAAFEYAQSQSTSRLQAAVSAETGAIRQLLAVVAAFRAITSNPPVPGGCPILNTIVDSDDGDPALRARVREVVVGWEALIAGIVEAGLADGSVRAGTDPQVVAAVMVASLEGGILLSRAHRSTAYFQHVAQHLAQYIERDIAA</sequence>
<evidence type="ECO:0000256" key="1">
    <source>
        <dbReference type="ARBA" id="ARBA00023015"/>
    </source>
</evidence>
<dbReference type="EMBL" id="LJCR01000715">
    <property type="protein sequence ID" value="KPV51951.1"/>
    <property type="molecule type" value="Genomic_DNA"/>
</dbReference>